<keyword evidence="9 12" id="KW-0456">Lyase</keyword>
<evidence type="ECO:0000313" key="15">
    <source>
        <dbReference type="Proteomes" id="UP001225134"/>
    </source>
</evidence>
<dbReference type="SMART" id="SM01130">
    <property type="entry name" value="DHDPS"/>
    <property type="match status" value="1"/>
</dbReference>
<comment type="caution">
    <text evidence="14">The sequence shown here is derived from an EMBL/GenBank/DDBJ whole genome shotgun (WGS) entry which is preliminary data.</text>
</comment>
<comment type="catalytic activity">
    <reaction evidence="11 12">
        <text>L-aspartate 4-semialdehyde + pyruvate = (2S,4S)-4-hydroxy-2,3,4,5-tetrahydrodipicolinate + H2O + H(+)</text>
        <dbReference type="Rhea" id="RHEA:34171"/>
        <dbReference type="ChEBI" id="CHEBI:15361"/>
        <dbReference type="ChEBI" id="CHEBI:15377"/>
        <dbReference type="ChEBI" id="CHEBI:15378"/>
        <dbReference type="ChEBI" id="CHEBI:67139"/>
        <dbReference type="ChEBI" id="CHEBI:537519"/>
        <dbReference type="EC" id="4.3.3.7"/>
    </reaction>
</comment>
<evidence type="ECO:0000256" key="2">
    <source>
        <dbReference type="ARBA" id="ARBA00005120"/>
    </source>
</evidence>
<evidence type="ECO:0000256" key="13">
    <source>
        <dbReference type="PIRNR" id="PIRNR001365"/>
    </source>
</evidence>
<evidence type="ECO:0000256" key="12">
    <source>
        <dbReference type="HAMAP-Rule" id="MF_00418"/>
    </source>
</evidence>
<dbReference type="EMBL" id="JASSPP010000009">
    <property type="protein sequence ID" value="MDK9580976.1"/>
    <property type="molecule type" value="Genomic_DNA"/>
</dbReference>
<dbReference type="NCBIfam" id="TIGR00674">
    <property type="entry name" value="dapA"/>
    <property type="match status" value="1"/>
</dbReference>
<feature type="binding site" evidence="12">
    <location>
        <position position="204"/>
    </location>
    <ligand>
        <name>pyruvate</name>
        <dbReference type="ChEBI" id="CHEBI:15361"/>
    </ligand>
</feature>
<comment type="similarity">
    <text evidence="3 12 13">Belongs to the DapA family.</text>
</comment>
<evidence type="ECO:0000256" key="9">
    <source>
        <dbReference type="ARBA" id="ARBA00023239"/>
    </source>
</evidence>
<evidence type="ECO:0000256" key="6">
    <source>
        <dbReference type="ARBA" id="ARBA00022605"/>
    </source>
</evidence>
<keyword evidence="8 12" id="KW-0457">Lysine biosynthesis</keyword>
<dbReference type="PANTHER" id="PTHR12128:SF66">
    <property type="entry name" value="4-HYDROXY-2-OXOGLUTARATE ALDOLASE, MITOCHONDRIAL"/>
    <property type="match status" value="1"/>
</dbReference>
<organism evidence="14 15">
    <name type="scientific">Sneathia sanguinegens</name>
    <dbReference type="NCBI Taxonomy" id="40543"/>
    <lineage>
        <taxon>Bacteria</taxon>
        <taxon>Fusobacteriati</taxon>
        <taxon>Fusobacteriota</taxon>
        <taxon>Fusobacteriia</taxon>
        <taxon>Fusobacteriales</taxon>
        <taxon>Leptotrichiaceae</taxon>
        <taxon>Sneathia</taxon>
    </lineage>
</organism>
<comment type="subunit">
    <text evidence="12">Homotetramer; dimer of dimers.</text>
</comment>
<dbReference type="CDD" id="cd00950">
    <property type="entry name" value="DHDPS"/>
    <property type="match status" value="1"/>
</dbReference>
<dbReference type="PANTHER" id="PTHR12128">
    <property type="entry name" value="DIHYDRODIPICOLINATE SYNTHASE"/>
    <property type="match status" value="1"/>
</dbReference>
<dbReference type="Gene3D" id="3.20.20.70">
    <property type="entry name" value="Aldolase class I"/>
    <property type="match status" value="1"/>
</dbReference>
<evidence type="ECO:0000256" key="1">
    <source>
        <dbReference type="ARBA" id="ARBA00003294"/>
    </source>
</evidence>
<comment type="pathway">
    <text evidence="2 12">Amino-acid biosynthesis; L-lysine biosynthesis via DAP pathway; (S)-tetrahydrodipicolinate from L-aspartate: step 3/4.</text>
</comment>
<dbReference type="PRINTS" id="PR00146">
    <property type="entry name" value="DHPICSNTHASE"/>
</dbReference>
<dbReference type="EC" id="4.3.3.7" evidence="4 12"/>
<keyword evidence="7 12" id="KW-0220">Diaminopimelate biosynthesis</keyword>
<feature type="binding site" evidence="12">
    <location>
        <position position="46"/>
    </location>
    <ligand>
        <name>pyruvate</name>
        <dbReference type="ChEBI" id="CHEBI:15361"/>
    </ligand>
</feature>
<evidence type="ECO:0000256" key="8">
    <source>
        <dbReference type="ARBA" id="ARBA00023154"/>
    </source>
</evidence>
<dbReference type="InterPro" id="IPR002220">
    <property type="entry name" value="DapA-like"/>
</dbReference>
<dbReference type="HAMAP" id="MF_00418">
    <property type="entry name" value="DapA"/>
    <property type="match status" value="1"/>
</dbReference>
<dbReference type="PROSITE" id="PS00666">
    <property type="entry name" value="DHDPS_2"/>
    <property type="match status" value="1"/>
</dbReference>
<feature type="active site" description="Proton donor/acceptor" evidence="12">
    <location>
        <position position="134"/>
    </location>
</feature>
<dbReference type="GO" id="GO:0008840">
    <property type="term" value="F:4-hydroxy-tetrahydrodipicolinate synthase activity"/>
    <property type="evidence" value="ECO:0007669"/>
    <property type="project" value="UniProtKB-EC"/>
</dbReference>
<evidence type="ECO:0000256" key="10">
    <source>
        <dbReference type="ARBA" id="ARBA00023270"/>
    </source>
</evidence>
<dbReference type="Pfam" id="PF00701">
    <property type="entry name" value="DHDPS"/>
    <property type="match status" value="1"/>
</dbReference>
<feature type="site" description="Part of a proton relay during catalysis" evidence="12">
    <location>
        <position position="45"/>
    </location>
</feature>
<evidence type="ECO:0000256" key="4">
    <source>
        <dbReference type="ARBA" id="ARBA00012086"/>
    </source>
</evidence>
<comment type="function">
    <text evidence="1 12">Catalyzes the condensation of (S)-aspartate-beta-semialdehyde [(S)-ASA] and pyruvate to 4-hydroxy-tetrahydrodipicolinate (HTPA).</text>
</comment>
<feature type="active site" description="Schiff-base intermediate with substrate" evidence="12">
    <location>
        <position position="162"/>
    </location>
</feature>
<sequence length="288" mass="31805">MEFKGAYTALITPFKEDYAVDYEKLEDLVEFQVENGISGIVVCGTTGETPTLSEEEYKKVIKTVVDKVAKRVQVIAGAGANSTKKAIELTKICKELGADAVLSTCPYYNKPTQRGIQAHYEAISSAVDIPLIIYNVPGRTGSNVLPETIEKLSHIPNIVGVKEASGSLEQMIEIRKLCRKNFNILSGEDHLIMPMSAVGCRGVISVIANILPKKVSEFYNLQGEEKEAMHEYLYDISRNLFIEGNPVTVKEAMDILGLASNRVRLPLISAEPKTREKLKNLFKLKGLL</sequence>
<evidence type="ECO:0000256" key="11">
    <source>
        <dbReference type="ARBA" id="ARBA00047836"/>
    </source>
</evidence>
<feature type="site" description="Part of a proton relay during catalysis" evidence="12">
    <location>
        <position position="108"/>
    </location>
</feature>
<keyword evidence="10 12" id="KW-0704">Schiff base</keyword>
<dbReference type="RefSeq" id="WP_285153208.1">
    <property type="nucleotide sequence ID" value="NZ_JASSPP010000009.1"/>
</dbReference>
<name>A0ABT7HMC0_9FUSO</name>
<evidence type="ECO:0000256" key="7">
    <source>
        <dbReference type="ARBA" id="ARBA00022915"/>
    </source>
</evidence>
<evidence type="ECO:0000256" key="3">
    <source>
        <dbReference type="ARBA" id="ARBA00007592"/>
    </source>
</evidence>
<dbReference type="InterPro" id="IPR013785">
    <property type="entry name" value="Aldolase_TIM"/>
</dbReference>
<proteinExistence type="inferred from homology"/>
<dbReference type="PIRSF" id="PIRSF001365">
    <property type="entry name" value="DHDPS"/>
    <property type="match status" value="1"/>
</dbReference>
<keyword evidence="15" id="KW-1185">Reference proteome</keyword>
<dbReference type="SUPFAM" id="SSF51569">
    <property type="entry name" value="Aldolase"/>
    <property type="match status" value="1"/>
</dbReference>
<dbReference type="Proteomes" id="UP001225134">
    <property type="component" value="Unassembled WGS sequence"/>
</dbReference>
<comment type="subcellular location">
    <subcellularLocation>
        <location evidence="12">Cytoplasm</location>
    </subcellularLocation>
</comment>
<dbReference type="InterPro" id="IPR005263">
    <property type="entry name" value="DapA"/>
</dbReference>
<accession>A0ABT7HMC0</accession>
<protein>
    <recommendedName>
        <fullName evidence="4 12">4-hydroxy-tetrahydrodipicolinate synthase</fullName>
        <shortName evidence="12">HTPA synthase</shortName>
        <ecNumber evidence="4 12">4.3.3.7</ecNumber>
    </recommendedName>
</protein>
<reference evidence="14 15" key="1">
    <citation type="submission" date="2023-06" db="EMBL/GenBank/DDBJ databases">
        <title>Antibody response to the Sneathia vaginalis cytopathogenic toxin A during pregnancy.</title>
        <authorList>
            <person name="Mccoy Z.T."/>
            <person name="Serrano M.G."/>
            <person name="Spaine K."/>
            <person name="Edwards D.J."/>
            <person name="Buck G.A."/>
            <person name="Jefferson K."/>
        </authorList>
    </citation>
    <scope>NUCLEOTIDE SEQUENCE [LARGE SCALE GENOMIC DNA]</scope>
    <source>
        <strain evidence="14 15">CCUG 42621</strain>
    </source>
</reference>
<evidence type="ECO:0000256" key="5">
    <source>
        <dbReference type="ARBA" id="ARBA00022490"/>
    </source>
</evidence>
<gene>
    <name evidence="12 14" type="primary">dapA</name>
    <name evidence="14" type="ORF">QQA45_05615</name>
</gene>
<comment type="caution">
    <text evidence="12">Was originally thought to be a dihydrodipicolinate synthase (DHDPS), catalyzing the condensation of (S)-aspartate-beta-semialdehyde [(S)-ASA] and pyruvate to dihydrodipicolinate (DHDP). However, it was shown in E.coli that the product of the enzymatic reaction is not dihydrodipicolinate but in fact (4S)-4-hydroxy-2,3,4,5-tetrahydro-(2S)-dipicolinic acid (HTPA), and that the consecutive dehydration reaction leading to DHDP is not spontaneous but catalyzed by DapB.</text>
</comment>
<dbReference type="InterPro" id="IPR020625">
    <property type="entry name" value="Schiff_base-form_aldolases_AS"/>
</dbReference>
<evidence type="ECO:0000313" key="14">
    <source>
        <dbReference type="EMBL" id="MDK9580976.1"/>
    </source>
</evidence>
<keyword evidence="6 12" id="KW-0028">Amino-acid biosynthesis</keyword>
<keyword evidence="5 12" id="KW-0963">Cytoplasm</keyword>